<gene>
    <name evidence="2" type="ORF">CDAR_436171</name>
</gene>
<dbReference type="EMBL" id="BPLQ01003568">
    <property type="protein sequence ID" value="GIY01355.1"/>
    <property type="molecule type" value="Genomic_DNA"/>
</dbReference>
<evidence type="ECO:0000313" key="3">
    <source>
        <dbReference type="Proteomes" id="UP001054837"/>
    </source>
</evidence>
<keyword evidence="3" id="KW-1185">Reference proteome</keyword>
<evidence type="ECO:0000256" key="1">
    <source>
        <dbReference type="SAM" id="MobiDB-lite"/>
    </source>
</evidence>
<accession>A0AAV4PZZ1</accession>
<dbReference type="Proteomes" id="UP001054837">
    <property type="component" value="Unassembled WGS sequence"/>
</dbReference>
<name>A0AAV4PZZ1_9ARAC</name>
<comment type="caution">
    <text evidence="2">The sequence shown here is derived from an EMBL/GenBank/DDBJ whole genome shotgun (WGS) entry which is preliminary data.</text>
</comment>
<protein>
    <submittedName>
        <fullName evidence="2">Uncharacterized protein</fullName>
    </submittedName>
</protein>
<feature type="region of interest" description="Disordered" evidence="1">
    <location>
        <begin position="18"/>
        <end position="44"/>
    </location>
</feature>
<organism evidence="2 3">
    <name type="scientific">Caerostris darwini</name>
    <dbReference type="NCBI Taxonomy" id="1538125"/>
    <lineage>
        <taxon>Eukaryota</taxon>
        <taxon>Metazoa</taxon>
        <taxon>Ecdysozoa</taxon>
        <taxon>Arthropoda</taxon>
        <taxon>Chelicerata</taxon>
        <taxon>Arachnida</taxon>
        <taxon>Araneae</taxon>
        <taxon>Araneomorphae</taxon>
        <taxon>Entelegynae</taxon>
        <taxon>Araneoidea</taxon>
        <taxon>Araneidae</taxon>
        <taxon>Caerostris</taxon>
    </lineage>
</organism>
<sequence length="44" mass="4769">MYSANDLRESQRITDLFRLTGPNETNPGAAPEPTPGLSVKPPET</sequence>
<dbReference type="AlphaFoldDB" id="A0AAV4PZZ1"/>
<evidence type="ECO:0000313" key="2">
    <source>
        <dbReference type="EMBL" id="GIY01355.1"/>
    </source>
</evidence>
<proteinExistence type="predicted"/>
<feature type="non-terminal residue" evidence="2">
    <location>
        <position position="44"/>
    </location>
</feature>
<reference evidence="2 3" key="1">
    <citation type="submission" date="2021-06" db="EMBL/GenBank/DDBJ databases">
        <title>Caerostris darwini draft genome.</title>
        <authorList>
            <person name="Kono N."/>
            <person name="Arakawa K."/>
        </authorList>
    </citation>
    <scope>NUCLEOTIDE SEQUENCE [LARGE SCALE GENOMIC DNA]</scope>
</reference>